<comment type="caution">
    <text evidence="4">The sequence shown here is derived from an EMBL/GenBank/DDBJ whole genome shotgun (WGS) entry which is preliminary data.</text>
</comment>
<protein>
    <submittedName>
        <fullName evidence="4">Thioredoxin</fullName>
    </submittedName>
</protein>
<feature type="chain" id="PRO_5012260220" evidence="2">
    <location>
        <begin position="24"/>
        <end position="161"/>
    </location>
</feature>
<dbReference type="InParanoid" id="A0A1Y2PE22"/>
<gene>
    <name evidence="4" type="ORF">WH52_03345</name>
</gene>
<dbReference type="Proteomes" id="UP000194221">
    <property type="component" value="Unassembled WGS sequence"/>
</dbReference>
<feature type="domain" description="Thioredoxin-like fold" evidence="3">
    <location>
        <begin position="46"/>
        <end position="159"/>
    </location>
</feature>
<keyword evidence="5" id="KW-1185">Reference proteome</keyword>
<feature type="signal peptide" evidence="2">
    <location>
        <begin position="1"/>
        <end position="23"/>
    </location>
</feature>
<accession>A0A1Y2PE22</accession>
<evidence type="ECO:0000256" key="2">
    <source>
        <dbReference type="SAM" id="SignalP"/>
    </source>
</evidence>
<evidence type="ECO:0000313" key="5">
    <source>
        <dbReference type="Proteomes" id="UP000194221"/>
    </source>
</evidence>
<dbReference type="PANTHER" id="PTHR32234">
    <property type="entry name" value="THIOL:DISULFIDE INTERCHANGE PROTEIN DSBD"/>
    <property type="match status" value="1"/>
</dbReference>
<dbReference type="EMBL" id="LAPZ01000002">
    <property type="protein sequence ID" value="OSY88723.1"/>
    <property type="molecule type" value="Genomic_DNA"/>
</dbReference>
<keyword evidence="2" id="KW-0732">Signal</keyword>
<dbReference type="InterPro" id="IPR012336">
    <property type="entry name" value="Thioredoxin-like_fold"/>
</dbReference>
<organism evidence="4 5">
    <name type="scientific">Tenacibaculum holothuriorum</name>
    <dbReference type="NCBI Taxonomy" id="1635173"/>
    <lineage>
        <taxon>Bacteria</taxon>
        <taxon>Pseudomonadati</taxon>
        <taxon>Bacteroidota</taxon>
        <taxon>Flavobacteriia</taxon>
        <taxon>Flavobacteriales</taxon>
        <taxon>Flavobacteriaceae</taxon>
        <taxon>Tenacibaculum</taxon>
    </lineage>
</organism>
<dbReference type="RefSeq" id="WP_086029524.1">
    <property type="nucleotide sequence ID" value="NZ_LAPZ01000002.1"/>
</dbReference>
<evidence type="ECO:0000256" key="1">
    <source>
        <dbReference type="ARBA" id="ARBA00023284"/>
    </source>
</evidence>
<dbReference type="PANTHER" id="PTHR32234:SF0">
    <property type="entry name" value="THIOL:DISULFIDE INTERCHANGE PROTEIN DSBD"/>
    <property type="match status" value="1"/>
</dbReference>
<dbReference type="InterPro" id="IPR036249">
    <property type="entry name" value="Thioredoxin-like_sf"/>
</dbReference>
<dbReference type="InterPro" id="IPR017937">
    <property type="entry name" value="Thioredoxin_CS"/>
</dbReference>
<dbReference type="PROSITE" id="PS00194">
    <property type="entry name" value="THIOREDOXIN_1"/>
    <property type="match status" value="1"/>
</dbReference>
<dbReference type="STRING" id="1635173.WH52_03345"/>
<dbReference type="AlphaFoldDB" id="A0A1Y2PE22"/>
<dbReference type="GO" id="GO:0045454">
    <property type="term" value="P:cell redox homeostasis"/>
    <property type="evidence" value="ECO:0007669"/>
    <property type="project" value="TreeGrafter"/>
</dbReference>
<keyword evidence="1" id="KW-0676">Redox-active center</keyword>
<proteinExistence type="predicted"/>
<dbReference type="Gene3D" id="3.40.30.10">
    <property type="entry name" value="Glutaredoxin"/>
    <property type="match status" value="1"/>
</dbReference>
<dbReference type="SUPFAM" id="SSF52833">
    <property type="entry name" value="Thioredoxin-like"/>
    <property type="match status" value="1"/>
</dbReference>
<evidence type="ECO:0000313" key="4">
    <source>
        <dbReference type="EMBL" id="OSY88723.1"/>
    </source>
</evidence>
<reference evidence="4 5" key="1">
    <citation type="submission" date="2015-03" db="EMBL/GenBank/DDBJ databases">
        <title>Genome sequence of Tenacibaculum sp. S2-2, isolated from intestinal microbiota of sea cucumber, Apostichopus japonicas.</title>
        <authorList>
            <person name="Shao Z."/>
            <person name="Wang L."/>
            <person name="Li X."/>
        </authorList>
    </citation>
    <scope>NUCLEOTIDE SEQUENCE [LARGE SCALE GENOMIC DNA]</scope>
    <source>
        <strain evidence="4 5">S2-2</strain>
    </source>
</reference>
<dbReference type="GO" id="GO:0015035">
    <property type="term" value="F:protein-disulfide reductase activity"/>
    <property type="evidence" value="ECO:0007669"/>
    <property type="project" value="TreeGrafter"/>
</dbReference>
<dbReference type="Pfam" id="PF13098">
    <property type="entry name" value="Thioredoxin_2"/>
    <property type="match status" value="1"/>
</dbReference>
<evidence type="ECO:0000259" key="3">
    <source>
        <dbReference type="Pfam" id="PF13098"/>
    </source>
</evidence>
<dbReference type="OrthoDB" id="9811036at2"/>
<name>A0A1Y2PE22_9FLAO</name>
<sequence>MKPFKANILFLFFFGNFAFTTIAQQKQKVNWISFEQLDDSLAVKPKKVFISFYADWCVYCKKMDKVTFKNPDVISVLNSEYYAVKMDSETQKTIAFEGRTYTNKQIGKSRNPTHQIPLLLASRKNRTFSLPATVILDKTFKVTQRHFEYLSSKKMLKILKK</sequence>